<keyword evidence="3" id="KW-1185">Reference proteome</keyword>
<dbReference type="VEuPathDB" id="FungiDB:BD410DRAFT_644055"/>
<proteinExistence type="predicted"/>
<evidence type="ECO:0000256" key="1">
    <source>
        <dbReference type="SAM" id="SignalP"/>
    </source>
</evidence>
<gene>
    <name evidence="2" type="ORF">BD410DRAFT_644055</name>
</gene>
<evidence type="ECO:0008006" key="4">
    <source>
        <dbReference type="Google" id="ProtNLM"/>
    </source>
</evidence>
<dbReference type="STRING" id="50990.A0A4Y7PMF8"/>
<protein>
    <recommendedName>
        <fullName evidence="4">Galactose oxidase-like Early set domain-containing protein</fullName>
    </recommendedName>
</protein>
<dbReference type="Proteomes" id="UP000294933">
    <property type="component" value="Unassembled WGS sequence"/>
</dbReference>
<feature type="chain" id="PRO_5021284605" description="Galactose oxidase-like Early set domain-containing protein" evidence="1">
    <location>
        <begin position="18"/>
        <end position="132"/>
    </location>
</feature>
<reference evidence="2 3" key="1">
    <citation type="submission" date="2018-06" db="EMBL/GenBank/DDBJ databases">
        <title>A transcriptomic atlas of mushroom development highlights an independent origin of complex multicellularity.</title>
        <authorList>
            <consortium name="DOE Joint Genome Institute"/>
            <person name="Krizsan K."/>
            <person name="Almasi E."/>
            <person name="Merenyi Z."/>
            <person name="Sahu N."/>
            <person name="Viragh M."/>
            <person name="Koszo T."/>
            <person name="Mondo S."/>
            <person name="Kiss B."/>
            <person name="Balint B."/>
            <person name="Kues U."/>
            <person name="Barry K."/>
            <person name="Hegedus J.C."/>
            <person name="Henrissat B."/>
            <person name="Johnson J."/>
            <person name="Lipzen A."/>
            <person name="Ohm R."/>
            <person name="Nagy I."/>
            <person name="Pangilinan J."/>
            <person name="Yan J."/>
            <person name="Xiong Y."/>
            <person name="Grigoriev I.V."/>
            <person name="Hibbett D.S."/>
            <person name="Nagy L.G."/>
        </authorList>
    </citation>
    <scope>NUCLEOTIDE SEQUENCE [LARGE SCALE GENOMIC DNA]</scope>
    <source>
        <strain evidence="2 3">SZMC22713</strain>
    </source>
</reference>
<dbReference type="OrthoDB" id="2339190at2759"/>
<accession>A0A4Y7PMF8</accession>
<dbReference type="AlphaFoldDB" id="A0A4Y7PMF8"/>
<feature type="signal peptide" evidence="1">
    <location>
        <begin position="1"/>
        <end position="17"/>
    </location>
</feature>
<evidence type="ECO:0000313" key="2">
    <source>
        <dbReference type="EMBL" id="TDL16236.1"/>
    </source>
</evidence>
<sequence>MYTGIPFAFALGVCVSATPTTSTNGKSHHLTVVNPHITSPSQEDVSFVNSTHVVTWDTSTIPPENKDDTGLLLLGYLENGSENLDMNPLASDFLLVNGQVPVFVPIVPARPNYIVVLFGDSGNASPMFAIKH</sequence>
<name>A0A4Y7PMF8_9AGAM</name>
<keyword evidence="1" id="KW-0732">Signal</keyword>
<organism evidence="2 3">
    <name type="scientific">Rickenella mellea</name>
    <dbReference type="NCBI Taxonomy" id="50990"/>
    <lineage>
        <taxon>Eukaryota</taxon>
        <taxon>Fungi</taxon>
        <taxon>Dikarya</taxon>
        <taxon>Basidiomycota</taxon>
        <taxon>Agaricomycotina</taxon>
        <taxon>Agaricomycetes</taxon>
        <taxon>Hymenochaetales</taxon>
        <taxon>Rickenellaceae</taxon>
        <taxon>Rickenella</taxon>
    </lineage>
</organism>
<evidence type="ECO:0000313" key="3">
    <source>
        <dbReference type="Proteomes" id="UP000294933"/>
    </source>
</evidence>
<dbReference type="EMBL" id="ML170248">
    <property type="protein sequence ID" value="TDL16236.1"/>
    <property type="molecule type" value="Genomic_DNA"/>
</dbReference>